<sequence>MPVAKKKAKKIVKEKPSQAEMVPPEVRLLEYEERIHQLETCYRITGLLNSELNQTILLDTIMKIAKKVMRADASSLLLIDEEHGDLVFQVALSRVGEAIKGLTRIKLGQGIAGTVAKTGRPMVIKDAYKSKKFDSSYDKKTGFKTGSILCAPLKAKDKIIGVCQVIHKQGKGKVFTRKDLALFKLVCDSAALAIQNARMHHILMEKQRLEKDMEFAQSVQESFLPQNFPEHPDFQFCANSIPAKNVGGDYYDFIKLSPSTLGILLGDVSGKGVPAALQMARLMSDFRYVSTKNSEPKDVLKEVNNIFFERSYRGMFTTVIYIVLDLKNKRMHIGNAGHLPMLLQKKGGKVEEIAPATGTPLGMLPHTHYQQVEKELEPGDRVVLISDGVTETKSMNDELFGEKRLIKFLEKEKGEPAVLLQQLEKKLNEFSTDAPQFDDKTTVSFQLMR</sequence>
<organism evidence="4 5">
    <name type="scientific">Candidatus Nitronauta litoralis</name>
    <dbReference type="NCBI Taxonomy" id="2705533"/>
    <lineage>
        <taxon>Bacteria</taxon>
        <taxon>Pseudomonadati</taxon>
        <taxon>Nitrospinota/Tectimicrobiota group</taxon>
        <taxon>Nitrospinota</taxon>
        <taxon>Nitrospinia</taxon>
        <taxon>Nitrospinales</taxon>
        <taxon>Nitrospinaceae</taxon>
        <taxon>Candidatus Nitronauta</taxon>
    </lineage>
</organism>
<protein>
    <submittedName>
        <fullName evidence="4">SpoIIE family protein phosphatase</fullName>
    </submittedName>
</protein>
<feature type="domain" description="PPM-type phosphatase" evidence="3">
    <location>
        <begin position="231"/>
        <end position="447"/>
    </location>
</feature>
<dbReference type="Gene3D" id="3.60.40.10">
    <property type="entry name" value="PPM-type phosphatase domain"/>
    <property type="match status" value="1"/>
</dbReference>
<dbReference type="Pfam" id="PF07228">
    <property type="entry name" value="SpoIIE"/>
    <property type="match status" value="1"/>
</dbReference>
<dbReference type="KEGG" id="nli:G3M70_05545"/>
<dbReference type="SMART" id="SM00331">
    <property type="entry name" value="PP2C_SIG"/>
    <property type="match status" value="1"/>
</dbReference>
<evidence type="ECO:0000256" key="1">
    <source>
        <dbReference type="ARBA" id="ARBA00022801"/>
    </source>
</evidence>
<dbReference type="GO" id="GO:0016791">
    <property type="term" value="F:phosphatase activity"/>
    <property type="evidence" value="ECO:0007669"/>
    <property type="project" value="TreeGrafter"/>
</dbReference>
<dbReference type="SUPFAM" id="SSF55781">
    <property type="entry name" value="GAF domain-like"/>
    <property type="match status" value="1"/>
</dbReference>
<keyword evidence="1" id="KW-0378">Hydrolase</keyword>
<dbReference type="InterPro" id="IPR001932">
    <property type="entry name" value="PPM-type_phosphatase-like_dom"/>
</dbReference>
<evidence type="ECO:0000313" key="4">
    <source>
        <dbReference type="EMBL" id="QPJ61379.1"/>
    </source>
</evidence>
<dbReference type="SMART" id="SM00065">
    <property type="entry name" value="GAF"/>
    <property type="match status" value="1"/>
</dbReference>
<dbReference type="Pfam" id="PF01590">
    <property type="entry name" value="GAF"/>
    <property type="match status" value="1"/>
</dbReference>
<gene>
    <name evidence="4" type="ORF">G3M70_05545</name>
</gene>
<accession>A0A7T0BUU0</accession>
<name>A0A7T0BUU0_9BACT</name>
<dbReference type="EMBL" id="CP048685">
    <property type="protein sequence ID" value="QPJ61379.1"/>
    <property type="molecule type" value="Genomic_DNA"/>
</dbReference>
<feature type="domain" description="GAF" evidence="2">
    <location>
        <begin position="53"/>
        <end position="204"/>
    </location>
</feature>
<dbReference type="InterPro" id="IPR029016">
    <property type="entry name" value="GAF-like_dom_sf"/>
</dbReference>
<proteinExistence type="predicted"/>
<dbReference type="InterPro" id="IPR003018">
    <property type="entry name" value="GAF"/>
</dbReference>
<dbReference type="InterPro" id="IPR036457">
    <property type="entry name" value="PPM-type-like_dom_sf"/>
</dbReference>
<dbReference type="AlphaFoldDB" id="A0A7T0BUU0"/>
<dbReference type="InterPro" id="IPR052016">
    <property type="entry name" value="Bact_Sigma-Reg"/>
</dbReference>
<dbReference type="Proteomes" id="UP000594688">
    <property type="component" value="Chromosome"/>
</dbReference>
<dbReference type="PANTHER" id="PTHR43156">
    <property type="entry name" value="STAGE II SPORULATION PROTEIN E-RELATED"/>
    <property type="match status" value="1"/>
</dbReference>
<evidence type="ECO:0000259" key="3">
    <source>
        <dbReference type="SMART" id="SM00331"/>
    </source>
</evidence>
<evidence type="ECO:0000313" key="5">
    <source>
        <dbReference type="Proteomes" id="UP000594688"/>
    </source>
</evidence>
<dbReference type="SUPFAM" id="SSF81606">
    <property type="entry name" value="PP2C-like"/>
    <property type="match status" value="1"/>
</dbReference>
<dbReference type="PANTHER" id="PTHR43156:SF2">
    <property type="entry name" value="STAGE II SPORULATION PROTEIN E"/>
    <property type="match status" value="1"/>
</dbReference>
<dbReference type="Gene3D" id="3.30.450.40">
    <property type="match status" value="1"/>
</dbReference>
<evidence type="ECO:0000259" key="2">
    <source>
        <dbReference type="SMART" id="SM00065"/>
    </source>
</evidence>
<reference evidence="4 5" key="1">
    <citation type="submission" date="2020-02" db="EMBL/GenBank/DDBJ databases">
        <title>Genomic and physiological characterization of two novel Nitrospinaceae genera.</title>
        <authorList>
            <person name="Mueller A.J."/>
            <person name="Jung M.-Y."/>
            <person name="Strachan C.R."/>
            <person name="Herbold C.W."/>
            <person name="Kirkegaard R.H."/>
            <person name="Daims H."/>
        </authorList>
    </citation>
    <scope>NUCLEOTIDE SEQUENCE [LARGE SCALE GENOMIC DNA]</scope>
    <source>
        <strain evidence="4">EB</strain>
    </source>
</reference>